<keyword evidence="1" id="KW-0255">Endonuclease</keyword>
<accession>A0ABY0QHJ7</accession>
<keyword evidence="2" id="KW-1185">Reference proteome</keyword>
<name>A0ABY0QHJ7_9BRAD</name>
<dbReference type="Gene3D" id="3.30.420.10">
    <property type="entry name" value="Ribonuclease H-like superfamily/Ribonuclease H"/>
    <property type="match status" value="1"/>
</dbReference>
<dbReference type="Proteomes" id="UP000198803">
    <property type="component" value="Chromosome I"/>
</dbReference>
<dbReference type="EMBL" id="LT629693">
    <property type="protein sequence ID" value="SDK45201.1"/>
    <property type="molecule type" value="Genomic_DNA"/>
</dbReference>
<keyword evidence="1" id="KW-0378">Hydrolase</keyword>
<dbReference type="InterPro" id="IPR036397">
    <property type="entry name" value="RNaseH_sf"/>
</dbReference>
<evidence type="ECO:0000313" key="2">
    <source>
        <dbReference type="Proteomes" id="UP000198803"/>
    </source>
</evidence>
<evidence type="ECO:0000313" key="1">
    <source>
        <dbReference type="EMBL" id="SDK45201.1"/>
    </source>
</evidence>
<dbReference type="RefSeq" id="WP_091977338.1">
    <property type="nucleotide sequence ID" value="NZ_LT629693.1"/>
</dbReference>
<organism evidence="1 2">
    <name type="scientific">Bradyrhizobium ottawaense</name>
    <dbReference type="NCBI Taxonomy" id="931866"/>
    <lineage>
        <taxon>Bacteria</taxon>
        <taxon>Pseudomonadati</taxon>
        <taxon>Pseudomonadota</taxon>
        <taxon>Alphaproteobacteria</taxon>
        <taxon>Hyphomicrobiales</taxon>
        <taxon>Nitrobacteraceae</taxon>
        <taxon>Bradyrhizobium</taxon>
    </lineage>
</organism>
<sequence>MSSIIRVAGIDPSLANWGMAKMLLDTDTLALELVEIHTIVTEPRKGKTVRQNSDDLRRARELHDGFQAWMTDCTLGFVEVPSGSQHQRSSLGFGVAIGVLASSPVNLIEVMPVETKLASVGTKTAEKPEIISWAAGLYPSIPWQKYHKDVVSKGKRTRQAGDLHADNEHAADACAVVHAGIRTPEFKQLLALLKGASRNLSC</sequence>
<gene>
    <name evidence="1" type="ORF">SAMN05444163_8144</name>
</gene>
<proteinExistence type="predicted"/>
<keyword evidence="1" id="KW-0540">Nuclease</keyword>
<reference evidence="1 2" key="1">
    <citation type="submission" date="2016-10" db="EMBL/GenBank/DDBJ databases">
        <authorList>
            <person name="Varghese N."/>
            <person name="Submissions S."/>
        </authorList>
    </citation>
    <scope>NUCLEOTIDE SEQUENCE [LARGE SCALE GENOMIC DNA]</scope>
    <source>
        <strain evidence="1 2">GAS524</strain>
    </source>
</reference>
<protein>
    <submittedName>
        <fullName evidence="1">Holliday junction resolvasome RuvABC endonuclease subunit</fullName>
    </submittedName>
</protein>
<dbReference type="GO" id="GO:0004519">
    <property type="term" value="F:endonuclease activity"/>
    <property type="evidence" value="ECO:0007669"/>
    <property type="project" value="UniProtKB-KW"/>
</dbReference>